<gene>
    <name evidence="1" type="ORF">K504DRAFT_497745</name>
</gene>
<dbReference type="EMBL" id="MU005765">
    <property type="protein sequence ID" value="KAF2712909.1"/>
    <property type="molecule type" value="Genomic_DNA"/>
</dbReference>
<reference evidence="1" key="1">
    <citation type="journal article" date="2020" name="Stud. Mycol.">
        <title>101 Dothideomycetes genomes: a test case for predicting lifestyles and emergence of pathogens.</title>
        <authorList>
            <person name="Haridas S."/>
            <person name="Albert R."/>
            <person name="Binder M."/>
            <person name="Bloem J."/>
            <person name="Labutti K."/>
            <person name="Salamov A."/>
            <person name="Andreopoulos B."/>
            <person name="Baker S."/>
            <person name="Barry K."/>
            <person name="Bills G."/>
            <person name="Bluhm B."/>
            <person name="Cannon C."/>
            <person name="Castanera R."/>
            <person name="Culley D."/>
            <person name="Daum C."/>
            <person name="Ezra D."/>
            <person name="Gonzalez J."/>
            <person name="Henrissat B."/>
            <person name="Kuo A."/>
            <person name="Liang C."/>
            <person name="Lipzen A."/>
            <person name="Lutzoni F."/>
            <person name="Magnuson J."/>
            <person name="Mondo S."/>
            <person name="Nolan M."/>
            <person name="Ohm R."/>
            <person name="Pangilinan J."/>
            <person name="Park H.-J."/>
            <person name="Ramirez L."/>
            <person name="Alfaro M."/>
            <person name="Sun H."/>
            <person name="Tritt A."/>
            <person name="Yoshinaga Y."/>
            <person name="Zwiers L.-H."/>
            <person name="Turgeon B."/>
            <person name="Goodwin S."/>
            <person name="Spatafora J."/>
            <person name="Crous P."/>
            <person name="Grigoriev I."/>
        </authorList>
    </citation>
    <scope>NUCLEOTIDE SEQUENCE</scope>
    <source>
        <strain evidence="1">CBS 279.74</strain>
    </source>
</reference>
<evidence type="ECO:0000313" key="1">
    <source>
        <dbReference type="EMBL" id="KAF2712909.1"/>
    </source>
</evidence>
<dbReference type="Proteomes" id="UP000799428">
    <property type="component" value="Unassembled WGS sequence"/>
</dbReference>
<dbReference type="OrthoDB" id="3780056at2759"/>
<dbReference type="SUPFAM" id="SSF48576">
    <property type="entry name" value="Terpenoid synthases"/>
    <property type="match status" value="1"/>
</dbReference>
<dbReference type="InterPro" id="IPR008949">
    <property type="entry name" value="Isoprenoid_synthase_dom_sf"/>
</dbReference>
<proteinExistence type="predicted"/>
<name>A0A6G1KJ88_9PLEO</name>
<organism evidence="1 2">
    <name type="scientific">Pleomassaria siparia CBS 279.74</name>
    <dbReference type="NCBI Taxonomy" id="1314801"/>
    <lineage>
        <taxon>Eukaryota</taxon>
        <taxon>Fungi</taxon>
        <taxon>Dikarya</taxon>
        <taxon>Ascomycota</taxon>
        <taxon>Pezizomycotina</taxon>
        <taxon>Dothideomycetes</taxon>
        <taxon>Pleosporomycetidae</taxon>
        <taxon>Pleosporales</taxon>
        <taxon>Pleomassariaceae</taxon>
        <taxon>Pleomassaria</taxon>
    </lineage>
</organism>
<sequence length="125" mass="14523">MGHYFEGCMVQVDSYYWHMHTRGYSPATFDMFRRGRTHSVSCRPCQALLEPLYYITLPGEVFLHPMIKEAEDTATVITFLHNDILPCRKEQAESKAIPHNTIHVLIRERGYALQEAFDFSGELLK</sequence>
<dbReference type="Pfam" id="PF19086">
    <property type="entry name" value="Terpene_syn_C_2"/>
    <property type="match status" value="1"/>
</dbReference>
<dbReference type="Gene3D" id="1.10.600.10">
    <property type="entry name" value="Farnesyl Diphosphate Synthase"/>
    <property type="match status" value="1"/>
</dbReference>
<evidence type="ECO:0000313" key="2">
    <source>
        <dbReference type="Proteomes" id="UP000799428"/>
    </source>
</evidence>
<protein>
    <recommendedName>
        <fullName evidence="3">Terpenoid synthase</fullName>
    </recommendedName>
</protein>
<dbReference type="AlphaFoldDB" id="A0A6G1KJ88"/>
<evidence type="ECO:0008006" key="3">
    <source>
        <dbReference type="Google" id="ProtNLM"/>
    </source>
</evidence>
<accession>A0A6G1KJ88</accession>
<keyword evidence="2" id="KW-1185">Reference proteome</keyword>